<evidence type="ECO:0000313" key="4">
    <source>
        <dbReference type="EMBL" id="GAP62119.1"/>
    </source>
</evidence>
<evidence type="ECO:0000256" key="1">
    <source>
        <dbReference type="ARBA" id="ARBA00009353"/>
    </source>
</evidence>
<dbReference type="InterPro" id="IPR010099">
    <property type="entry name" value="SDR39U1"/>
</dbReference>
<sequence>MRILITGGTGLIGRALAADLARDGHDVIILSRTPERYTGRLPQGVRAERWDGRTAEGWGALADGADAIVNLAGENIAGGRWTAERKRRIRQSRLDAGHAVVQAVEAAARKPRVVVQASAVGYYGPCGDDIITEDHPPGNDFLADVCVAWEQSTAAVEAHGVRRPILRTGVVLSTEGGALPRMLPPFKFGLGGPLGSGRQWFPWIHIRDEVRAIRFLIEHEDAHGPYNLTAPNPVTNAEFTKALGRVLRRPAFMPVPTLALKLLFGEMATVLLDGQRAVPQRLLDAGFSFTFEEVEQALRDLLSKQA</sequence>
<evidence type="ECO:0000259" key="3">
    <source>
        <dbReference type="Pfam" id="PF08338"/>
    </source>
</evidence>
<reference evidence="6" key="3">
    <citation type="submission" date="2015-08" db="EMBL/GenBank/DDBJ databases">
        <title>Draft Genome Sequence of a Heterotrophic Facultative Anaerobic Bacterium Ardenticatena maritima Strain 110S.</title>
        <authorList>
            <person name="Kawaichi S."/>
            <person name="Yoshida T."/>
            <person name="Sako Y."/>
            <person name="Nakamura R."/>
        </authorList>
    </citation>
    <scope>NUCLEOTIDE SEQUENCE [LARGE SCALE GENOMIC DNA]</scope>
    <source>
        <strain evidence="6">110S</strain>
    </source>
</reference>
<dbReference type="InParanoid" id="A0A0M8K7L1"/>
<reference evidence="5 7" key="2">
    <citation type="submission" date="2015-07" db="EMBL/GenBank/DDBJ databases">
        <title>Whole genome sequence of Ardenticatena maritima DSM 23922.</title>
        <authorList>
            <person name="Hemp J."/>
            <person name="Ward L.M."/>
            <person name="Pace L.A."/>
            <person name="Fischer W.W."/>
        </authorList>
    </citation>
    <scope>NUCLEOTIDE SEQUENCE [LARGE SCALE GENOMIC DNA]</scope>
    <source>
        <strain evidence="5 7">110S</strain>
    </source>
</reference>
<dbReference type="InterPro" id="IPR013549">
    <property type="entry name" value="DUF1731"/>
</dbReference>
<dbReference type="NCBIfam" id="TIGR01777">
    <property type="entry name" value="yfcH"/>
    <property type="match status" value="1"/>
</dbReference>
<accession>A0A0M8K7L1</accession>
<dbReference type="EMBL" id="LGKN01000003">
    <property type="protein sequence ID" value="KPL89462.1"/>
    <property type="molecule type" value="Genomic_DNA"/>
</dbReference>
<keyword evidence="6" id="KW-1185">Reference proteome</keyword>
<dbReference type="Proteomes" id="UP000050502">
    <property type="component" value="Unassembled WGS sequence"/>
</dbReference>
<dbReference type="PANTHER" id="PTHR11092">
    <property type="entry name" value="SUGAR NUCLEOTIDE EPIMERASE RELATED"/>
    <property type="match status" value="1"/>
</dbReference>
<dbReference type="InterPro" id="IPR001509">
    <property type="entry name" value="Epimerase_deHydtase"/>
</dbReference>
<dbReference type="Pfam" id="PF01370">
    <property type="entry name" value="Epimerase"/>
    <property type="match status" value="1"/>
</dbReference>
<protein>
    <submittedName>
        <fullName evidence="5">Epimerase</fullName>
    </submittedName>
</protein>
<feature type="domain" description="DUF1731" evidence="3">
    <location>
        <begin position="255"/>
        <end position="301"/>
    </location>
</feature>
<name>A0A0M8K7L1_9CHLR</name>
<dbReference type="EMBL" id="BBZA01000032">
    <property type="protein sequence ID" value="GAP62119.1"/>
    <property type="molecule type" value="Genomic_DNA"/>
</dbReference>
<comment type="caution">
    <text evidence="4">The sequence shown here is derived from an EMBL/GenBank/DDBJ whole genome shotgun (WGS) entry which is preliminary data.</text>
</comment>
<dbReference type="AlphaFoldDB" id="A0A0M8K7L1"/>
<dbReference type="InterPro" id="IPR036291">
    <property type="entry name" value="NAD(P)-bd_dom_sf"/>
</dbReference>
<dbReference type="Pfam" id="PF08338">
    <property type="entry name" value="DUF1731"/>
    <property type="match status" value="1"/>
</dbReference>
<evidence type="ECO:0000313" key="5">
    <source>
        <dbReference type="EMBL" id="KPL89462.1"/>
    </source>
</evidence>
<dbReference type="FunCoup" id="A0A0M8K7L1">
    <property type="interactions" value="292"/>
</dbReference>
<dbReference type="PANTHER" id="PTHR11092:SF0">
    <property type="entry name" value="EPIMERASE FAMILY PROTEIN SDR39U1"/>
    <property type="match status" value="1"/>
</dbReference>
<dbReference type="RefSeq" id="WP_054492040.1">
    <property type="nucleotide sequence ID" value="NZ_BBZA01000032.1"/>
</dbReference>
<organism evidence="4 6">
    <name type="scientific">Ardenticatena maritima</name>
    <dbReference type="NCBI Taxonomy" id="872965"/>
    <lineage>
        <taxon>Bacteria</taxon>
        <taxon>Bacillati</taxon>
        <taxon>Chloroflexota</taxon>
        <taxon>Ardenticatenia</taxon>
        <taxon>Ardenticatenales</taxon>
        <taxon>Ardenticatenaceae</taxon>
        <taxon>Ardenticatena</taxon>
    </lineage>
</organism>
<dbReference type="PATRIC" id="fig|872965.6.peg.600"/>
<dbReference type="STRING" id="872965.SE16_03205"/>
<dbReference type="Proteomes" id="UP000037784">
    <property type="component" value="Unassembled WGS sequence"/>
</dbReference>
<dbReference type="OrthoDB" id="9801773at2"/>
<evidence type="ECO:0000313" key="6">
    <source>
        <dbReference type="Proteomes" id="UP000037784"/>
    </source>
</evidence>
<dbReference type="SUPFAM" id="SSF51735">
    <property type="entry name" value="NAD(P)-binding Rossmann-fold domains"/>
    <property type="match status" value="1"/>
</dbReference>
<reference evidence="4 6" key="1">
    <citation type="journal article" date="2015" name="Genome Announc.">
        <title>Draft Genome Sequence of a Heterotrophic Facultative Anaerobic Thermophilic Bacterium, Ardenticatena maritima Strain 110ST.</title>
        <authorList>
            <person name="Kawaichi S."/>
            <person name="Yoshida T."/>
            <person name="Sako Y."/>
            <person name="Nakamura R."/>
        </authorList>
    </citation>
    <scope>NUCLEOTIDE SEQUENCE [LARGE SCALE GENOMIC DNA]</scope>
    <source>
        <strain evidence="4 6">110S</strain>
    </source>
</reference>
<comment type="similarity">
    <text evidence="1">Belongs to the NAD(P)-dependent epimerase/dehydratase family. SDR39U1 subfamily.</text>
</comment>
<proteinExistence type="inferred from homology"/>
<evidence type="ECO:0000259" key="2">
    <source>
        <dbReference type="Pfam" id="PF01370"/>
    </source>
</evidence>
<dbReference type="CDD" id="cd05242">
    <property type="entry name" value="SDR_a8"/>
    <property type="match status" value="1"/>
</dbReference>
<gene>
    <name evidence="4" type="ORF">ARMA_0542</name>
    <name evidence="5" type="ORF">SE16_03205</name>
</gene>
<dbReference type="Gene3D" id="3.40.50.720">
    <property type="entry name" value="NAD(P)-binding Rossmann-like Domain"/>
    <property type="match status" value="1"/>
</dbReference>
<evidence type="ECO:0000313" key="7">
    <source>
        <dbReference type="Proteomes" id="UP000050502"/>
    </source>
</evidence>
<feature type="domain" description="NAD-dependent epimerase/dehydratase" evidence="2">
    <location>
        <begin position="3"/>
        <end position="227"/>
    </location>
</feature>